<keyword evidence="4" id="KW-1280">Immunoglobulin</keyword>
<dbReference type="AlphaFoldDB" id="A0A061I1S3"/>
<dbReference type="EMBL" id="KE682761">
    <property type="protein sequence ID" value="ERE66179.1"/>
    <property type="molecule type" value="Genomic_DNA"/>
</dbReference>
<keyword evidence="2" id="KW-1064">Adaptive immunity</keyword>
<dbReference type="InterPro" id="IPR013106">
    <property type="entry name" value="Ig_V-set"/>
</dbReference>
<dbReference type="InterPro" id="IPR050150">
    <property type="entry name" value="IgV_Light_Chain"/>
</dbReference>
<dbReference type="GO" id="GO:0005576">
    <property type="term" value="C:extracellular region"/>
    <property type="evidence" value="ECO:0007669"/>
    <property type="project" value="UniProtKB-ARBA"/>
</dbReference>
<evidence type="ECO:0000256" key="5">
    <source>
        <dbReference type="SAM" id="Phobius"/>
    </source>
</evidence>
<keyword evidence="5" id="KW-1133">Transmembrane helix</keyword>
<gene>
    <name evidence="7" type="ORF">H671_8g19639</name>
</gene>
<name>A0A061I1S3_CRIGR</name>
<evidence type="ECO:0000313" key="7">
    <source>
        <dbReference type="EMBL" id="ERE66179.1"/>
    </source>
</evidence>
<dbReference type="Proteomes" id="UP000030759">
    <property type="component" value="Unassembled WGS sequence"/>
</dbReference>
<keyword evidence="5" id="KW-0472">Membrane</keyword>
<dbReference type="GO" id="GO:0019814">
    <property type="term" value="C:immunoglobulin complex"/>
    <property type="evidence" value="ECO:0007669"/>
    <property type="project" value="UniProtKB-KW"/>
</dbReference>
<dbReference type="PANTHER" id="PTHR23267">
    <property type="entry name" value="IMMUNOGLOBULIN LIGHT CHAIN"/>
    <property type="match status" value="1"/>
</dbReference>
<dbReference type="Pfam" id="PF07686">
    <property type="entry name" value="V-set"/>
    <property type="match status" value="1"/>
</dbReference>
<dbReference type="GO" id="GO:0002250">
    <property type="term" value="P:adaptive immune response"/>
    <property type="evidence" value="ECO:0007669"/>
    <property type="project" value="UniProtKB-KW"/>
</dbReference>
<evidence type="ECO:0000256" key="1">
    <source>
        <dbReference type="ARBA" id="ARBA00022859"/>
    </source>
</evidence>
<dbReference type="SUPFAM" id="SSF48726">
    <property type="entry name" value="Immunoglobulin"/>
    <property type="match status" value="1"/>
</dbReference>
<feature type="transmembrane region" description="Helical" evidence="5">
    <location>
        <begin position="6"/>
        <end position="28"/>
    </location>
</feature>
<evidence type="ECO:0000256" key="4">
    <source>
        <dbReference type="ARBA" id="ARBA00043265"/>
    </source>
</evidence>
<evidence type="ECO:0000313" key="8">
    <source>
        <dbReference type="Proteomes" id="UP000030759"/>
    </source>
</evidence>
<sequence>MLAIGLVYIAFIMFRYVPVIPLLSKIFIMKWVQLVSLPFPVCKGPVVFSSGGKCDIQMTLSPSTLSASLEESVTISCQASQNINSWLSWHQQKPGDVPKLLICKTSNLHMGIPSRFRGSGSGTDYSLTIINV</sequence>
<dbReference type="InterPro" id="IPR013783">
    <property type="entry name" value="Ig-like_fold"/>
</dbReference>
<dbReference type="InterPro" id="IPR036179">
    <property type="entry name" value="Ig-like_dom_sf"/>
</dbReference>
<dbReference type="GO" id="GO:0005886">
    <property type="term" value="C:plasma membrane"/>
    <property type="evidence" value="ECO:0007669"/>
    <property type="project" value="UniProtKB-ARBA"/>
</dbReference>
<organism evidence="7 8">
    <name type="scientific">Cricetulus griseus</name>
    <name type="common">Chinese hamster</name>
    <name type="synonym">Cricetulus barabensis griseus</name>
    <dbReference type="NCBI Taxonomy" id="10029"/>
    <lineage>
        <taxon>Eukaryota</taxon>
        <taxon>Metazoa</taxon>
        <taxon>Chordata</taxon>
        <taxon>Craniata</taxon>
        <taxon>Vertebrata</taxon>
        <taxon>Euteleostomi</taxon>
        <taxon>Mammalia</taxon>
        <taxon>Eutheria</taxon>
        <taxon>Euarchontoglires</taxon>
        <taxon>Glires</taxon>
        <taxon>Rodentia</taxon>
        <taxon>Myomorpha</taxon>
        <taxon>Muroidea</taxon>
        <taxon>Cricetidae</taxon>
        <taxon>Cricetinae</taxon>
        <taxon>Cricetulus</taxon>
    </lineage>
</organism>
<evidence type="ECO:0000256" key="3">
    <source>
        <dbReference type="ARBA" id="ARBA00023157"/>
    </source>
</evidence>
<proteinExistence type="predicted"/>
<evidence type="ECO:0000256" key="2">
    <source>
        <dbReference type="ARBA" id="ARBA00023130"/>
    </source>
</evidence>
<dbReference type="FunFam" id="2.60.40.10:FF:000212">
    <property type="entry name" value="Immunoglobulin kappa chain variable 12-38"/>
    <property type="match status" value="1"/>
</dbReference>
<keyword evidence="1" id="KW-0391">Immunity</keyword>
<protein>
    <submittedName>
        <fullName evidence="7">Ig kappa chain V-I region</fullName>
    </submittedName>
</protein>
<evidence type="ECO:0000259" key="6">
    <source>
        <dbReference type="Pfam" id="PF07686"/>
    </source>
</evidence>
<feature type="domain" description="Immunoglobulin V-set" evidence="6">
    <location>
        <begin position="61"/>
        <end position="132"/>
    </location>
</feature>
<dbReference type="Gene3D" id="2.60.40.10">
    <property type="entry name" value="Immunoglobulins"/>
    <property type="match status" value="1"/>
</dbReference>
<keyword evidence="5" id="KW-0812">Transmembrane</keyword>
<accession>A0A061I1S3</accession>
<reference evidence="8" key="1">
    <citation type="journal article" date="2013" name="Nat. Biotechnol.">
        <title>Chinese hamster genome sequenced from sorted chromosomes.</title>
        <authorList>
            <person name="Brinkrolf K."/>
            <person name="Rupp O."/>
            <person name="Laux H."/>
            <person name="Kollin F."/>
            <person name="Ernst W."/>
            <person name="Linke B."/>
            <person name="Kofler R."/>
            <person name="Romand S."/>
            <person name="Hesse F."/>
            <person name="Budach W.E."/>
            <person name="Galosy S."/>
            <person name="Muller D."/>
            <person name="Noll T."/>
            <person name="Wienberg J."/>
            <person name="Jostock T."/>
            <person name="Leonard M."/>
            <person name="Grillari J."/>
            <person name="Tauch A."/>
            <person name="Goesmann A."/>
            <person name="Helk B."/>
            <person name="Mott J.E."/>
            <person name="Puhler A."/>
            <person name="Borth N."/>
        </authorList>
    </citation>
    <scope>NUCLEOTIDE SEQUENCE [LARGE SCALE GENOMIC DNA]</scope>
    <source>
        <strain evidence="8">17A/GY</strain>
    </source>
</reference>
<keyword evidence="3" id="KW-1015">Disulfide bond</keyword>